<evidence type="ECO:0000256" key="2">
    <source>
        <dbReference type="ARBA" id="ARBA00023125"/>
    </source>
</evidence>
<dbReference type="SUPFAM" id="SSF46689">
    <property type="entry name" value="Homeodomain-like"/>
    <property type="match status" value="1"/>
</dbReference>
<dbReference type="PANTHER" id="PTHR43280">
    <property type="entry name" value="ARAC-FAMILY TRANSCRIPTIONAL REGULATOR"/>
    <property type="match status" value="1"/>
</dbReference>
<proteinExistence type="predicted"/>
<dbReference type="InterPro" id="IPR011051">
    <property type="entry name" value="RmlC_Cupin_sf"/>
</dbReference>
<dbReference type="PANTHER" id="PTHR43280:SF32">
    <property type="entry name" value="TRANSCRIPTIONAL REGULATORY PROTEIN"/>
    <property type="match status" value="1"/>
</dbReference>
<evidence type="ECO:0000313" key="6">
    <source>
        <dbReference type="EMBL" id="GAA3714721.1"/>
    </source>
</evidence>
<reference evidence="7" key="1">
    <citation type="journal article" date="2019" name="Int. J. Syst. Evol. Microbiol.">
        <title>The Global Catalogue of Microorganisms (GCM) 10K type strain sequencing project: providing services to taxonomists for standard genome sequencing and annotation.</title>
        <authorList>
            <consortium name="The Broad Institute Genomics Platform"/>
            <consortium name="The Broad Institute Genome Sequencing Center for Infectious Disease"/>
            <person name="Wu L."/>
            <person name="Ma J."/>
        </authorList>
    </citation>
    <scope>NUCLEOTIDE SEQUENCE [LARGE SCALE GENOMIC DNA]</scope>
    <source>
        <strain evidence="7">JCM 17329</strain>
    </source>
</reference>
<protein>
    <submittedName>
        <fullName evidence="6">Helix-turn-helix domain-containing protein</fullName>
    </submittedName>
</protein>
<dbReference type="SUPFAM" id="SSF51182">
    <property type="entry name" value="RmlC-like cupins"/>
    <property type="match status" value="1"/>
</dbReference>
<evidence type="ECO:0000256" key="4">
    <source>
        <dbReference type="ARBA" id="ARBA00023163"/>
    </source>
</evidence>
<dbReference type="InterPro" id="IPR009057">
    <property type="entry name" value="Homeodomain-like_sf"/>
</dbReference>
<sequence length="284" mass="32382">MTPDLLHYESIAQRSSLHDWEIKPHRHSDLYQFLYVQQGQVELNIEGEISIVEGGVLQWITPLCVHGFRFSQNVRGGVLTLAIPLVSRFEESMNMPIAFGASSLILEIGEDRTFLDSLFTSLEQEYSHYTPGRELALEAWINLLLTWLQRRSIEQHAFSEPRPKGYAYFARFSSMVEHHYPEQWSVQKYATTLGVSVVRLNTICHQVSKQTALQFIHQRQLLEAKRSLIYTAMTVAQVSDSLGFSEPAYFSRFFRRLTGLSPSEFRQAGVGQLSGLAGPSVTHE</sequence>
<dbReference type="PRINTS" id="PR00032">
    <property type="entry name" value="HTHARAC"/>
</dbReference>
<keyword evidence="7" id="KW-1185">Reference proteome</keyword>
<dbReference type="Pfam" id="PF02311">
    <property type="entry name" value="AraC_binding"/>
    <property type="match status" value="1"/>
</dbReference>
<dbReference type="Pfam" id="PF12833">
    <property type="entry name" value="HTH_18"/>
    <property type="match status" value="1"/>
</dbReference>
<evidence type="ECO:0000259" key="5">
    <source>
        <dbReference type="PROSITE" id="PS01124"/>
    </source>
</evidence>
<dbReference type="InterPro" id="IPR018062">
    <property type="entry name" value="HTH_AraC-typ_CS"/>
</dbReference>
<gene>
    <name evidence="6" type="ORF">GCM10022421_22710</name>
</gene>
<evidence type="ECO:0000256" key="1">
    <source>
        <dbReference type="ARBA" id="ARBA00023015"/>
    </source>
</evidence>
<dbReference type="InterPro" id="IPR047264">
    <property type="entry name" value="Cupin_HpaA-like_N"/>
</dbReference>
<dbReference type="CDD" id="cd06999">
    <property type="entry name" value="cupin_HpaA-like_N"/>
    <property type="match status" value="1"/>
</dbReference>
<dbReference type="SMART" id="SM00342">
    <property type="entry name" value="HTH_ARAC"/>
    <property type="match status" value="1"/>
</dbReference>
<dbReference type="EMBL" id="BAABDS010000036">
    <property type="protein sequence ID" value="GAA3714721.1"/>
    <property type="molecule type" value="Genomic_DNA"/>
</dbReference>
<name>A0ABP7E753_9GAMM</name>
<dbReference type="InterPro" id="IPR003313">
    <property type="entry name" value="AraC-bd"/>
</dbReference>
<evidence type="ECO:0000313" key="7">
    <source>
        <dbReference type="Proteomes" id="UP001501479"/>
    </source>
</evidence>
<feature type="domain" description="HTH araC/xylS-type" evidence="5">
    <location>
        <begin position="170"/>
        <end position="268"/>
    </location>
</feature>
<dbReference type="PROSITE" id="PS00041">
    <property type="entry name" value="HTH_ARAC_FAMILY_1"/>
    <property type="match status" value="1"/>
</dbReference>
<keyword evidence="4" id="KW-0804">Transcription</keyword>
<evidence type="ECO:0000256" key="3">
    <source>
        <dbReference type="ARBA" id="ARBA00023159"/>
    </source>
</evidence>
<dbReference type="InterPro" id="IPR014710">
    <property type="entry name" value="RmlC-like_jellyroll"/>
</dbReference>
<dbReference type="InterPro" id="IPR018060">
    <property type="entry name" value="HTH_AraC"/>
</dbReference>
<dbReference type="Proteomes" id="UP001501479">
    <property type="component" value="Unassembled WGS sequence"/>
</dbReference>
<dbReference type="InterPro" id="IPR020449">
    <property type="entry name" value="Tscrpt_reg_AraC-type_HTH"/>
</dbReference>
<dbReference type="Gene3D" id="1.10.10.60">
    <property type="entry name" value="Homeodomain-like"/>
    <property type="match status" value="1"/>
</dbReference>
<keyword evidence="3" id="KW-0010">Activator</keyword>
<dbReference type="PROSITE" id="PS01124">
    <property type="entry name" value="HTH_ARAC_FAMILY_2"/>
    <property type="match status" value="1"/>
</dbReference>
<dbReference type="Gene3D" id="2.60.120.10">
    <property type="entry name" value="Jelly Rolls"/>
    <property type="match status" value="1"/>
</dbReference>
<accession>A0ABP7E753</accession>
<keyword evidence="2" id="KW-0238">DNA-binding</keyword>
<organism evidence="6 7">
    <name type="scientific">Oceanisphaera sediminis</name>
    <dbReference type="NCBI Taxonomy" id="981381"/>
    <lineage>
        <taxon>Bacteria</taxon>
        <taxon>Pseudomonadati</taxon>
        <taxon>Pseudomonadota</taxon>
        <taxon>Gammaproteobacteria</taxon>
        <taxon>Aeromonadales</taxon>
        <taxon>Aeromonadaceae</taxon>
        <taxon>Oceanisphaera</taxon>
    </lineage>
</organism>
<keyword evidence="1" id="KW-0805">Transcription regulation</keyword>
<comment type="caution">
    <text evidence="6">The sequence shown here is derived from an EMBL/GenBank/DDBJ whole genome shotgun (WGS) entry which is preliminary data.</text>
</comment>